<protein>
    <recommendedName>
        <fullName evidence="3">DUF1963 domain-containing protein</fullName>
    </recommendedName>
</protein>
<dbReference type="InterPro" id="IPR015315">
    <property type="entry name" value="DUF1963"/>
</dbReference>
<dbReference type="Proteomes" id="UP001424741">
    <property type="component" value="Unassembled WGS sequence"/>
</dbReference>
<proteinExistence type="predicted"/>
<dbReference type="EMBL" id="BAABRL010000010">
    <property type="protein sequence ID" value="GAA5496926.1"/>
    <property type="molecule type" value="Genomic_DNA"/>
</dbReference>
<evidence type="ECO:0000313" key="2">
    <source>
        <dbReference type="Proteomes" id="UP001424741"/>
    </source>
</evidence>
<sequence>MILKLFFTETMDLESLLKEIGKPCTGFEVGGFRPTNEVYESWLGKVSLYLPEEEVPIDKYGKPMMQLGQFYLPALPYVPESLAEVSLLTVFISQELEGDSDLMDGCWEIREYKSLEGLLTREFNEGWKGIKAFPLKPVLIETDHPVWDGGGLTREQEDAFIRLEGKREFDSYYDVTTHAYSHKFGGYPSFCQSGVEMEPYEFVFQISSDEKLQLNVIDGGSFTFWRHPQKRAWKLYYDFF</sequence>
<reference evidence="1 2" key="1">
    <citation type="submission" date="2024-02" db="EMBL/GenBank/DDBJ databases">
        <title>Rubritalea halochordaticola NBRC 107102.</title>
        <authorList>
            <person name="Ichikawa N."/>
            <person name="Katano-Makiyama Y."/>
            <person name="Hidaka K."/>
        </authorList>
    </citation>
    <scope>NUCLEOTIDE SEQUENCE [LARGE SCALE GENOMIC DNA]</scope>
    <source>
        <strain evidence="1 2">NBRC 107102</strain>
    </source>
</reference>
<name>A0ABP9V782_9BACT</name>
<accession>A0ABP9V782</accession>
<dbReference type="Gene3D" id="2.30.320.10">
    <property type="entry name" value="YwqG-like"/>
    <property type="match status" value="1"/>
</dbReference>
<evidence type="ECO:0008006" key="3">
    <source>
        <dbReference type="Google" id="ProtNLM"/>
    </source>
</evidence>
<dbReference type="Pfam" id="PF09234">
    <property type="entry name" value="DUF1963"/>
    <property type="match status" value="1"/>
</dbReference>
<evidence type="ECO:0000313" key="1">
    <source>
        <dbReference type="EMBL" id="GAA5496926.1"/>
    </source>
</evidence>
<keyword evidence="2" id="KW-1185">Reference proteome</keyword>
<comment type="caution">
    <text evidence="1">The sequence shown here is derived from an EMBL/GenBank/DDBJ whole genome shotgun (WGS) entry which is preliminary data.</text>
</comment>
<organism evidence="1 2">
    <name type="scientific">Rubritalea halochordaticola</name>
    <dbReference type="NCBI Taxonomy" id="714537"/>
    <lineage>
        <taxon>Bacteria</taxon>
        <taxon>Pseudomonadati</taxon>
        <taxon>Verrucomicrobiota</taxon>
        <taxon>Verrucomicrobiia</taxon>
        <taxon>Verrucomicrobiales</taxon>
        <taxon>Rubritaleaceae</taxon>
        <taxon>Rubritalea</taxon>
    </lineage>
</organism>
<dbReference type="SUPFAM" id="SSF103032">
    <property type="entry name" value="Hypothetical protein YwqG"/>
    <property type="match status" value="1"/>
</dbReference>
<gene>
    <name evidence="1" type="ORF">Rhal01_03114</name>
</gene>
<dbReference type="InterPro" id="IPR035948">
    <property type="entry name" value="YwqG-like_sf"/>
</dbReference>